<dbReference type="PANTHER" id="PTHR33254">
    <property type="entry name" value="4-HYDROXY-4-METHYL-2-OXOGLUTARATE ALDOLASE 3-RELATED"/>
    <property type="match status" value="1"/>
</dbReference>
<dbReference type="GO" id="GO:0008948">
    <property type="term" value="F:oxaloacetate decarboxylase activity"/>
    <property type="evidence" value="ECO:0007669"/>
    <property type="project" value="UniProtKB-EC"/>
</dbReference>
<evidence type="ECO:0000313" key="14">
    <source>
        <dbReference type="EMBL" id="RCG29993.1"/>
    </source>
</evidence>
<comment type="catalytic activity">
    <reaction evidence="12">
        <text>oxaloacetate + H(+) = pyruvate + CO2</text>
        <dbReference type="Rhea" id="RHEA:15641"/>
        <dbReference type="ChEBI" id="CHEBI:15361"/>
        <dbReference type="ChEBI" id="CHEBI:15378"/>
        <dbReference type="ChEBI" id="CHEBI:16452"/>
        <dbReference type="ChEBI" id="CHEBI:16526"/>
        <dbReference type="EC" id="4.1.1.112"/>
    </reaction>
</comment>
<dbReference type="EC" id="4.1.1.112" evidence="6"/>
<dbReference type="Pfam" id="PF03737">
    <property type="entry name" value="RraA-like"/>
    <property type="match status" value="1"/>
</dbReference>
<comment type="function">
    <text evidence="8">Catalyzes the aldol cleavage of 4-hydroxy-4-methyl-2-oxoglutarate (HMG) into 2 molecules of pyruvate. Also contains a secondary oxaloacetate (OAA) decarboxylase activity due to the common pyruvate enolate transition state formed following C-C bond cleavage in the retro-aldol and decarboxylation reactions.</text>
</comment>
<comment type="cofactor">
    <cofactor evidence="2">
        <name>a divalent metal cation</name>
        <dbReference type="ChEBI" id="CHEBI:60240"/>
    </cofactor>
</comment>
<dbReference type="PANTHER" id="PTHR33254:SF4">
    <property type="entry name" value="4-HYDROXY-4-METHYL-2-OXOGLUTARATE ALDOLASE 3-RELATED"/>
    <property type="match status" value="1"/>
</dbReference>
<gene>
    <name evidence="14" type="ORF">DQ384_17695</name>
</gene>
<feature type="binding site" evidence="13">
    <location>
        <position position="133"/>
    </location>
    <ligand>
        <name>Mg(2+)</name>
        <dbReference type="ChEBI" id="CHEBI:18420"/>
    </ligand>
</feature>
<evidence type="ECO:0000256" key="12">
    <source>
        <dbReference type="ARBA" id="ARBA00047973"/>
    </source>
</evidence>
<keyword evidence="13" id="KW-0479">Metal-binding</keyword>
<evidence type="ECO:0000256" key="1">
    <source>
        <dbReference type="ARBA" id="ARBA00001342"/>
    </source>
</evidence>
<keyword evidence="13" id="KW-0460">Magnesium</keyword>
<evidence type="ECO:0000256" key="13">
    <source>
        <dbReference type="PIRSR" id="PIRSR605493-1"/>
    </source>
</evidence>
<dbReference type="EC" id="4.1.3.17" evidence="5"/>
<comment type="similarity">
    <text evidence="3">Belongs to the class II aldolase/RraA-like family.</text>
</comment>
<dbReference type="CDD" id="cd16841">
    <property type="entry name" value="RraA_family"/>
    <property type="match status" value="1"/>
</dbReference>
<evidence type="ECO:0000256" key="10">
    <source>
        <dbReference type="ARBA" id="ARBA00030169"/>
    </source>
</evidence>
<proteinExistence type="inferred from homology"/>
<keyword evidence="15" id="KW-1185">Reference proteome</keyword>
<evidence type="ECO:0000256" key="6">
    <source>
        <dbReference type="ARBA" id="ARBA00012947"/>
    </source>
</evidence>
<evidence type="ECO:0000256" key="2">
    <source>
        <dbReference type="ARBA" id="ARBA00001968"/>
    </source>
</evidence>
<evidence type="ECO:0000256" key="11">
    <source>
        <dbReference type="ARBA" id="ARBA00032305"/>
    </source>
</evidence>
<evidence type="ECO:0000313" key="15">
    <source>
        <dbReference type="Proteomes" id="UP000253094"/>
    </source>
</evidence>
<dbReference type="EMBL" id="QOIL01000009">
    <property type="protein sequence ID" value="RCG29993.1"/>
    <property type="molecule type" value="Genomic_DNA"/>
</dbReference>
<dbReference type="GO" id="GO:0047443">
    <property type="term" value="F:4-hydroxy-4-methyl-2-oxoglutarate aldolase activity"/>
    <property type="evidence" value="ECO:0007669"/>
    <property type="project" value="UniProtKB-EC"/>
</dbReference>
<dbReference type="AlphaFoldDB" id="A0A367FHY8"/>
<sequence>MDDALSGHPIADSRRRDLEISSQEVIDTVVPPTTAIADVLQLRGLTGWLSPPLRPIHRSLGLLGRARTVRLAPGPGDEGLDPLHRMMDEDLQDRVIVVAGAEAAAGAVWGEILTRAALARGATGLLVEGGVRDVNAFRDLGLPVWALYEATAGPGPDVHVASVGGPVEIAGVVVDEDTCVVMDGAGVVALPSTDVFPDSYMYADAEEDVVRALRDGATLAEANRYKEDVVRTLTGGHPLDGPSLEPSLDPAEVRARDHGGYGAYGGHRVYRGYGDYEGIAGELRRL</sequence>
<comment type="catalytic activity">
    <reaction evidence="1">
        <text>4-hydroxy-4-methyl-2-oxoglutarate = 2 pyruvate</text>
        <dbReference type="Rhea" id="RHEA:22748"/>
        <dbReference type="ChEBI" id="CHEBI:15361"/>
        <dbReference type="ChEBI" id="CHEBI:58276"/>
        <dbReference type="EC" id="4.1.3.17"/>
    </reaction>
</comment>
<evidence type="ECO:0000256" key="3">
    <source>
        <dbReference type="ARBA" id="ARBA00008621"/>
    </source>
</evidence>
<evidence type="ECO:0000256" key="4">
    <source>
        <dbReference type="ARBA" id="ARBA00011233"/>
    </source>
</evidence>
<comment type="subunit">
    <text evidence="4">Homotrimer.</text>
</comment>
<dbReference type="InterPro" id="IPR036704">
    <property type="entry name" value="RraA/RraA-like_sf"/>
</dbReference>
<organism evidence="14 15">
    <name type="scientific">Sphaerisporangium album</name>
    <dbReference type="NCBI Taxonomy" id="509200"/>
    <lineage>
        <taxon>Bacteria</taxon>
        <taxon>Bacillati</taxon>
        <taxon>Actinomycetota</taxon>
        <taxon>Actinomycetes</taxon>
        <taxon>Streptosporangiales</taxon>
        <taxon>Streptosporangiaceae</taxon>
        <taxon>Sphaerisporangium</taxon>
    </lineage>
</organism>
<evidence type="ECO:0000256" key="7">
    <source>
        <dbReference type="ARBA" id="ARBA00016549"/>
    </source>
</evidence>
<comment type="caution">
    <text evidence="14">The sequence shown here is derived from an EMBL/GenBank/DDBJ whole genome shotgun (WGS) entry which is preliminary data.</text>
</comment>
<dbReference type="SUPFAM" id="SSF89562">
    <property type="entry name" value="RraA-like"/>
    <property type="match status" value="1"/>
</dbReference>
<comment type="cofactor">
    <cofactor evidence="13">
        <name>Mg(2+)</name>
        <dbReference type="ChEBI" id="CHEBI:18420"/>
    </cofactor>
</comment>
<evidence type="ECO:0000256" key="5">
    <source>
        <dbReference type="ARBA" id="ARBA00012213"/>
    </source>
</evidence>
<evidence type="ECO:0000256" key="9">
    <source>
        <dbReference type="ARBA" id="ARBA00029596"/>
    </source>
</evidence>
<dbReference type="InterPro" id="IPR005493">
    <property type="entry name" value="RraA/RraA-like"/>
</dbReference>
<dbReference type="Proteomes" id="UP000253094">
    <property type="component" value="Unassembled WGS sequence"/>
</dbReference>
<accession>A0A367FHY8</accession>
<name>A0A367FHY8_9ACTN</name>
<dbReference type="Gene3D" id="3.50.30.40">
    <property type="entry name" value="Ribonuclease E inhibitor RraA/RraA-like"/>
    <property type="match status" value="1"/>
</dbReference>
<feature type="binding site" evidence="13">
    <location>
        <begin position="110"/>
        <end position="113"/>
    </location>
    <ligand>
        <name>substrate</name>
    </ligand>
</feature>
<reference evidence="14 15" key="1">
    <citation type="submission" date="2018-06" db="EMBL/GenBank/DDBJ databases">
        <title>Sphaerisporangium craniellae sp. nov., isolated from a marine sponge in the South China Sea.</title>
        <authorList>
            <person name="Li L."/>
        </authorList>
    </citation>
    <scope>NUCLEOTIDE SEQUENCE [LARGE SCALE GENOMIC DNA]</scope>
    <source>
        <strain evidence="14 15">CCTCC AA 208026</strain>
    </source>
</reference>
<protein>
    <recommendedName>
        <fullName evidence="7">Putative 4-hydroxy-4-methyl-2-oxoglutarate aldolase</fullName>
        <ecNumber evidence="6">4.1.1.112</ecNumber>
        <ecNumber evidence="5">4.1.3.17</ecNumber>
    </recommendedName>
    <alternativeName>
        <fullName evidence="11">Oxaloacetate decarboxylase</fullName>
    </alternativeName>
    <alternativeName>
        <fullName evidence="9">Regulator of ribonuclease activity homolog</fullName>
    </alternativeName>
    <alternativeName>
        <fullName evidence="10">RraA-like protein</fullName>
    </alternativeName>
</protein>
<dbReference type="OrthoDB" id="943692at2"/>
<dbReference type="GO" id="GO:0046872">
    <property type="term" value="F:metal ion binding"/>
    <property type="evidence" value="ECO:0007669"/>
    <property type="project" value="UniProtKB-KW"/>
</dbReference>
<evidence type="ECO:0000256" key="8">
    <source>
        <dbReference type="ARBA" id="ARBA00025046"/>
    </source>
</evidence>
<feature type="binding site" evidence="13">
    <location>
        <position position="132"/>
    </location>
    <ligand>
        <name>substrate</name>
    </ligand>
</feature>